<dbReference type="OrthoDB" id="6512918at2759"/>
<dbReference type="InterPro" id="IPR003593">
    <property type="entry name" value="AAA+_ATPase"/>
</dbReference>
<dbReference type="Pfam" id="PF23321">
    <property type="entry name" value="R1_ABCA1"/>
    <property type="match status" value="1"/>
</dbReference>
<dbReference type="InterPro" id="IPR013525">
    <property type="entry name" value="ABC2_TM"/>
</dbReference>
<feature type="transmembrane region" description="Helical" evidence="10">
    <location>
        <begin position="150"/>
        <end position="171"/>
    </location>
</feature>
<dbReference type="PROSITE" id="PS50893">
    <property type="entry name" value="ABC_TRANSPORTER_2"/>
    <property type="match status" value="2"/>
</dbReference>
<keyword evidence="6" id="KW-0547">Nucleotide-binding</keyword>
<dbReference type="Pfam" id="PF12698">
    <property type="entry name" value="ABC2_membrane_3"/>
    <property type="match status" value="2"/>
</dbReference>
<dbReference type="InterPro" id="IPR056264">
    <property type="entry name" value="R2_ABCA1-4-like"/>
</dbReference>
<dbReference type="Proteomes" id="UP001152799">
    <property type="component" value="Chromosome 7"/>
</dbReference>
<evidence type="ECO:0000313" key="13">
    <source>
        <dbReference type="Proteomes" id="UP001152799"/>
    </source>
</evidence>
<feature type="transmembrane region" description="Helical" evidence="10">
    <location>
        <begin position="1040"/>
        <end position="1062"/>
    </location>
</feature>
<dbReference type="Gene3D" id="3.40.50.300">
    <property type="entry name" value="P-loop containing nucleotide triphosphate hydrolases"/>
    <property type="match status" value="2"/>
</dbReference>
<evidence type="ECO:0000256" key="2">
    <source>
        <dbReference type="ARBA" id="ARBA00008869"/>
    </source>
</evidence>
<keyword evidence="7" id="KW-0067">ATP-binding</keyword>
<dbReference type="Pfam" id="PF00005">
    <property type="entry name" value="ABC_tran"/>
    <property type="match status" value="2"/>
</dbReference>
<evidence type="ECO:0000256" key="5">
    <source>
        <dbReference type="ARBA" id="ARBA00022737"/>
    </source>
</evidence>
<dbReference type="GO" id="GO:0016020">
    <property type="term" value="C:membrane"/>
    <property type="evidence" value="ECO:0007669"/>
    <property type="project" value="UniProtKB-SubCell"/>
</dbReference>
<reference evidence="12" key="1">
    <citation type="submission" date="2022-01" db="EMBL/GenBank/DDBJ databases">
        <authorList>
            <person name="King R."/>
        </authorList>
    </citation>
    <scope>NUCLEOTIDE SEQUENCE</scope>
</reference>
<organism evidence="12 13">
    <name type="scientific">Ceutorhynchus assimilis</name>
    <name type="common">cabbage seed weevil</name>
    <dbReference type="NCBI Taxonomy" id="467358"/>
    <lineage>
        <taxon>Eukaryota</taxon>
        <taxon>Metazoa</taxon>
        <taxon>Ecdysozoa</taxon>
        <taxon>Arthropoda</taxon>
        <taxon>Hexapoda</taxon>
        <taxon>Insecta</taxon>
        <taxon>Pterygota</taxon>
        <taxon>Neoptera</taxon>
        <taxon>Endopterygota</taxon>
        <taxon>Coleoptera</taxon>
        <taxon>Polyphaga</taxon>
        <taxon>Cucujiformia</taxon>
        <taxon>Curculionidae</taxon>
        <taxon>Ceutorhynchinae</taxon>
        <taxon>Ceutorhynchus</taxon>
    </lineage>
</organism>
<feature type="domain" description="ABC transporter" evidence="11">
    <location>
        <begin position="299"/>
        <end position="527"/>
    </location>
</feature>
<evidence type="ECO:0000256" key="6">
    <source>
        <dbReference type="ARBA" id="ARBA00022741"/>
    </source>
</evidence>
<keyword evidence="3" id="KW-0813">Transport</keyword>
<keyword evidence="9 10" id="KW-0472">Membrane</keyword>
<evidence type="ECO:0000256" key="7">
    <source>
        <dbReference type="ARBA" id="ARBA00022840"/>
    </source>
</evidence>
<proteinExistence type="inferred from homology"/>
<feature type="transmembrane region" description="Helical" evidence="10">
    <location>
        <begin position="941"/>
        <end position="962"/>
    </location>
</feature>
<sequence length="1424" mass="161391">MEMEQEKRKLSSKIVANTAQEFPYPPHKTAEAMYMFPDYLPYATGFSFVLMLPTLLNYIGLEKVSGMKELMKVVGLSNWMIWVGWFIHVVAPMLIIVSLIVVILKVIIFGGAFPIVEYTQGTILYVFFMLYICACTTLCFFISTCTNTPNFASLIGVIVILISFSITHPIIKNNILSFPAGMSIMLLPGAAISYGYRAISYYEYGQVGSKWSNCHIAAEGEISLLNVFIMLIIDCIVYMLLALYIDVVNPGNYGIPRSVFFPFEELWKCYKRKNENLSASASRSFVLQDVEKANLPKGIQLINLGKVYGKKPVVKNLNMDIYQDQITVLLGHNGAGKSTTMGMITGMINKTSGKIIINGVEVRSRSDITKSVGLCPQDNMFFESLTVMEHLLIFATLKGQKEEESKREIQELLVKLNMEGKEKSKVSQLSGGMQRKVSLGMALVGGSQILILDEPSSGMDIESRRDLFDMLHKWRNEKTILITTHSMEEADALGDWIAIMNEGELVCFGTPMFLKKKYETGSTLILLIKKNRNVKQAVQKIEYLLRNDFNFKTAKCKGINGNETRFFLPAGNYIKLFEYLEPNKGQYDIENISFTSTTLEDVFLNPKVTQQEEETEQSRNQFETVERLENASLCLTLRALLFKRNRFIFRNSIIYIASTIIALLLVLASLFIVPNVEKSDFGGSSLKIALSAYGDTTVYGRVIDPSAKIGKIYEKLISDQNSKFELVDNVPESIIEKAHEKDLLYLQQKIIVAAEFNVSTEQKLETLDAVAMYNSYSKHSAAISFNLISDTIAKYSLGENYSISTRNHPLIILSKSVHQIGEFATIITMWFMIVPLALFFFTASLIFLPFSELSTRFTQTQFMCGVRPFIYWIHNFFFDYIFYLLFALITTVIVTLSCPIFRGADSFGVMYLILATHGLCSIPCAYLYGRLKSFGSAYINFIMYSWTLSFTGFLVFALEILFNPPKFHKVAKVLHMIFLITCPQYGLPYFGIYFGLKAIENYNYAEKIVCVGENVNPCCFGESPACDKWKSYIDVYHPDIWWTLLCAAIYFLIVVTLDCYCLKRVLNWGMSLICLRHGHEIEVESDTEAEKADHNTLRVKNLRKYYWRKRVVDNVSFSVTKGQCLGLLGVNGAGKTTTFRMLTRETGMNEGVIRINAHSVGNIEYLKRLGYCPQENALNLSLTGRDILKTMAMLRGIKDNKIVEQFLDKFGLKKVADIKCVHYSGGNKRRLTFAAAVMGLPDFILLDEPTTGVDPLSQHKCWALIKQIRDTNQNSFILTSHSLNECEAVCDDLKILKAGVIKREGPIALLKTEVCGFNVMLKLDKDKVVRGQGNFLKTVPELKNYLKKIFPTGIIRDEHSGLIHYFIKTKEIKWAQLFRTFDDLKQRCDLIDDYDISEASLEDVFVTVARTNDNEDTKVEDNGR</sequence>
<comment type="subcellular location">
    <subcellularLocation>
        <location evidence="1">Membrane</location>
        <topology evidence="1">Multi-pass membrane protein</topology>
    </subcellularLocation>
</comment>
<dbReference type="GO" id="GO:0005319">
    <property type="term" value="F:lipid transporter activity"/>
    <property type="evidence" value="ECO:0007669"/>
    <property type="project" value="TreeGrafter"/>
</dbReference>
<dbReference type="InterPro" id="IPR017871">
    <property type="entry name" value="ABC_transporter-like_CS"/>
</dbReference>
<evidence type="ECO:0000256" key="3">
    <source>
        <dbReference type="ARBA" id="ARBA00022448"/>
    </source>
</evidence>
<dbReference type="PANTHER" id="PTHR19229">
    <property type="entry name" value="ATP-BINDING CASSETTE TRANSPORTER SUBFAMILY A ABCA"/>
    <property type="match status" value="1"/>
</dbReference>
<feature type="transmembrane region" description="Helical" evidence="10">
    <location>
        <begin position="974"/>
        <end position="996"/>
    </location>
</feature>
<dbReference type="GO" id="GO:0016887">
    <property type="term" value="F:ATP hydrolysis activity"/>
    <property type="evidence" value="ECO:0007669"/>
    <property type="project" value="InterPro"/>
</dbReference>
<dbReference type="GO" id="GO:0005524">
    <property type="term" value="F:ATP binding"/>
    <property type="evidence" value="ECO:0007669"/>
    <property type="project" value="UniProtKB-KW"/>
</dbReference>
<comment type="similarity">
    <text evidence="2">Belongs to the ABC transporter superfamily. ABCA family.</text>
</comment>
<evidence type="ECO:0000256" key="4">
    <source>
        <dbReference type="ARBA" id="ARBA00022692"/>
    </source>
</evidence>
<feature type="transmembrane region" description="Helical" evidence="10">
    <location>
        <begin position="183"/>
        <end position="202"/>
    </location>
</feature>
<evidence type="ECO:0000259" key="11">
    <source>
        <dbReference type="PROSITE" id="PS50893"/>
    </source>
</evidence>
<dbReference type="InterPro" id="IPR003439">
    <property type="entry name" value="ABC_transporter-like_ATP-bd"/>
</dbReference>
<evidence type="ECO:0000256" key="10">
    <source>
        <dbReference type="SAM" id="Phobius"/>
    </source>
</evidence>
<evidence type="ECO:0000256" key="8">
    <source>
        <dbReference type="ARBA" id="ARBA00022989"/>
    </source>
</evidence>
<dbReference type="CDD" id="cd03263">
    <property type="entry name" value="ABC_subfamily_A"/>
    <property type="match status" value="2"/>
</dbReference>
<keyword evidence="4 10" id="KW-0812">Transmembrane</keyword>
<name>A0A9N9MWB0_9CUCU</name>
<dbReference type="SMART" id="SM00382">
    <property type="entry name" value="AAA"/>
    <property type="match status" value="2"/>
</dbReference>
<feature type="transmembrane region" description="Helical" evidence="10">
    <location>
        <begin position="123"/>
        <end position="144"/>
    </location>
</feature>
<feature type="transmembrane region" description="Helical" evidence="10">
    <location>
        <begin position="222"/>
        <end position="245"/>
    </location>
</feature>
<evidence type="ECO:0000313" key="12">
    <source>
        <dbReference type="EMBL" id="CAG9771813.1"/>
    </source>
</evidence>
<feature type="transmembrane region" description="Helical" evidence="10">
    <location>
        <begin position="908"/>
        <end position="929"/>
    </location>
</feature>
<keyword evidence="5" id="KW-0677">Repeat</keyword>
<feature type="transmembrane region" description="Helical" evidence="10">
    <location>
        <begin position="823"/>
        <end position="850"/>
    </location>
</feature>
<protein>
    <recommendedName>
        <fullName evidence="11">ABC transporter domain-containing protein</fullName>
    </recommendedName>
</protein>
<dbReference type="PANTHER" id="PTHR19229:SF36">
    <property type="entry name" value="ATP-BINDING CASSETTE SUB-FAMILY A MEMBER 2"/>
    <property type="match status" value="1"/>
</dbReference>
<evidence type="ECO:0000256" key="1">
    <source>
        <dbReference type="ARBA" id="ARBA00004141"/>
    </source>
</evidence>
<accession>A0A9N9MWB0</accession>
<keyword evidence="13" id="KW-1185">Reference proteome</keyword>
<dbReference type="EMBL" id="OU892283">
    <property type="protein sequence ID" value="CAG9771813.1"/>
    <property type="molecule type" value="Genomic_DNA"/>
</dbReference>
<feature type="transmembrane region" description="Helical" evidence="10">
    <location>
        <begin position="653"/>
        <end position="673"/>
    </location>
</feature>
<dbReference type="SUPFAM" id="SSF52540">
    <property type="entry name" value="P-loop containing nucleoside triphosphate hydrolases"/>
    <property type="match status" value="2"/>
</dbReference>
<keyword evidence="8 10" id="KW-1133">Transmembrane helix</keyword>
<evidence type="ECO:0000256" key="9">
    <source>
        <dbReference type="ARBA" id="ARBA00023136"/>
    </source>
</evidence>
<dbReference type="FunFam" id="3.40.50.300:FF:000933">
    <property type="entry name" value="ABC transporter A family member 7"/>
    <property type="match status" value="1"/>
</dbReference>
<feature type="transmembrane region" description="Helical" evidence="10">
    <location>
        <begin position="880"/>
        <end position="901"/>
    </location>
</feature>
<feature type="domain" description="ABC transporter" evidence="11">
    <location>
        <begin position="1097"/>
        <end position="1323"/>
    </location>
</feature>
<dbReference type="InterPro" id="IPR026082">
    <property type="entry name" value="ABCA"/>
</dbReference>
<gene>
    <name evidence="12" type="ORF">CEUTPL_LOCUS12238</name>
</gene>
<dbReference type="InterPro" id="IPR027417">
    <property type="entry name" value="P-loop_NTPase"/>
</dbReference>
<dbReference type="GO" id="GO:0140359">
    <property type="term" value="F:ABC-type transporter activity"/>
    <property type="evidence" value="ECO:0007669"/>
    <property type="project" value="InterPro"/>
</dbReference>
<feature type="transmembrane region" description="Helical" evidence="10">
    <location>
        <begin position="39"/>
        <end position="58"/>
    </location>
</feature>
<dbReference type="PROSITE" id="PS00211">
    <property type="entry name" value="ABC_TRANSPORTER_1"/>
    <property type="match status" value="2"/>
</dbReference>